<evidence type="ECO:0000313" key="8">
    <source>
        <dbReference type="EMBL" id="DAZ87272.1"/>
    </source>
</evidence>
<dbReference type="PROSITE" id="PS50525">
    <property type="entry name" value="RDRP_SSRNA_NEG_SEG"/>
    <property type="match status" value="1"/>
</dbReference>
<reference evidence="8 9" key="1">
    <citation type="journal article" date="2022" name="J. Gen. Plant Pathol.">
        <title>Diverse RNA viruses in a parasitic flowering plant (spruce dwarf mistletoe) revealed through RNA-seq data mining.</title>
        <authorList>
            <person name="Sidharthan V.K."/>
            <person name="Chaturvedi K.K."/>
            <person name="Baranwal V.K."/>
        </authorList>
    </citation>
    <scope>NUCLEOTIDE SEQUENCE [LARGE SCALE GENOMIC DNA]</scope>
    <source>
        <strain evidence="8">China</strain>
    </source>
</reference>
<evidence type="ECO:0000256" key="2">
    <source>
        <dbReference type="ARBA" id="ARBA00018602"/>
    </source>
</evidence>
<evidence type="ECO:0000256" key="6">
    <source>
        <dbReference type="ARBA" id="ARBA00031012"/>
    </source>
</evidence>
<dbReference type="GO" id="GO:0003968">
    <property type="term" value="F:RNA-directed RNA polymerase activity"/>
    <property type="evidence" value="ECO:0007669"/>
    <property type="project" value="UniProtKB-KW"/>
</dbReference>
<evidence type="ECO:0000256" key="5">
    <source>
        <dbReference type="ARBA" id="ARBA00030436"/>
    </source>
</evidence>
<dbReference type="GO" id="GO:0039694">
    <property type="term" value="P:viral RNA genome replication"/>
    <property type="evidence" value="ECO:0007669"/>
    <property type="project" value="InterPro"/>
</dbReference>
<keyword evidence="8" id="KW-0548">Nucleotidyltransferase</keyword>
<keyword evidence="3" id="KW-0808">Transferase</keyword>
<name>A0AA48SEQ9_9VIRU</name>
<proteinExistence type="predicted"/>
<dbReference type="InterPro" id="IPR007322">
    <property type="entry name" value="RNA_pol_bunyavir"/>
</dbReference>
<protein>
    <recommendedName>
        <fullName evidence="2">RNA-directed RNA polymerase L</fullName>
        <ecNumber evidence="1">2.7.7.48</ecNumber>
    </recommendedName>
    <alternativeName>
        <fullName evidence="4">Large structural protein</fullName>
    </alternativeName>
    <alternativeName>
        <fullName evidence="6">Replicase</fullName>
    </alternativeName>
    <alternativeName>
        <fullName evidence="5">Transcriptase</fullName>
    </alternativeName>
</protein>
<dbReference type="Pfam" id="PF04196">
    <property type="entry name" value="Bunya_RdRp"/>
    <property type="match status" value="1"/>
</dbReference>
<dbReference type="Proteomes" id="UP001156764">
    <property type="component" value="Genome"/>
</dbReference>
<evidence type="ECO:0000256" key="4">
    <source>
        <dbReference type="ARBA" id="ARBA00030285"/>
    </source>
</evidence>
<evidence type="ECO:0000259" key="7">
    <source>
        <dbReference type="PROSITE" id="PS50525"/>
    </source>
</evidence>
<keyword evidence="8" id="KW-0696">RNA-directed RNA polymerase</keyword>
<organism evidence="8 9">
    <name type="scientific">Arceuthobium sichuanense-associated virus 1</name>
    <dbReference type="NCBI Taxonomy" id="3070160"/>
    <lineage>
        <taxon>Viruses</taxon>
        <taxon>Riboviria</taxon>
        <taxon>Orthornavirae</taxon>
        <taxon>Negarnaviricota</taxon>
        <taxon>Polyploviricotina</taxon>
        <taxon>Bunyaviricetes</taxon>
        <taxon>Elliovirales</taxon>
        <taxon>Fimoviridae</taxon>
        <taxon>Emaravirus</taxon>
        <taxon>Emaravirus visci</taxon>
    </lineage>
</organism>
<evidence type="ECO:0000313" key="9">
    <source>
        <dbReference type="Proteomes" id="UP001156764"/>
    </source>
</evidence>
<sequence>MTEKASALKFQSEIVKKIQTDELDESTNELIEKFMRLLGSTRTRYDINSKSKKIQSLYKKRFEDDVNNIDEIIRISNVFSYHTPCVELLDLAFSIISLLEMIRHDMMIDIIKECIVSNTGFIYLEKDFELSNYFPDIPSKSTPDILFYKEDGTKLIIEVKVTMKTDLELFYRKYKQLVKDRSLVTVINYNLDGFTYYGDLESVDNILQHSQRLDIINTIIENCSKIRLNYKKYPEYTYFSNFYESIEGEDNFITGYKERCKSLDSYEEVVSLFGDKWKNVIYDMDNFSLIDNYDDTFDKLKNSHDDAIAYCNDELNSFNNLYLKNMENGIYTQTNLTIDELGTYQDLKSQEIYQFTDKYKPSVYIPIIKSFKIEKPRSEYYTEMFKNLKPITNNSYLLSVNQILKFISEPNVMQEIINPNIKKTLNNDIKKDKIDKSKSPIHSDHNIDIYINNAFKITNPMKKMINDNICGYKKKEITPKKNVLSYINSLPDCQLMEKLILKTLSTGYNNESYLRDLVTISETTKNRNYSPLSLKHRTKHLDYMFNQHLIFKALISLNTISSKRYRLVQTTDPNTLLVMLPNADALTGAPLRFFTINILTKEEETDTINLNKLLGIYAGHLVNNSNTIMISKVISLDMSRIKMLSMSFAKYVQLTTYYETLNSLDDRVKNLAILLTNMVTLSSLSITDTFKNIMMVCYSTFSNPDDLIREKLECRPTNMSHIFILKRIFHAIKQSSHQRAKIIMGIKSTKINNDGNDLIDTGFDLSCDLEMPLSGIKTNNPKEIFHESYILFYLGNKGLHGSPQELLNLYSIPLEFEEEFTNMISKYKSVIKELNNNEYGFEYKALNISTKLVYSQLASESLDLRNNIRSNLSLDQSILTKKQFTSTKSMVDDNPQNIIVENISEVKNLQQLEMYIKNCTIDNPNQFMQDVNEHISILNKRNMDKNKTKALFFGMSMDVRGKYNKIPEVSIKYIKNQPFIVFKDFKKDFYHHCGTNFMNHYNGKVFDVIIKENHLNKFETLRDYYNSDYLDKRDLKIRIFYKDQRSYNDREIYTGNLSTRLCLYPLEQLFTSINKRLPEEAITLQGEKKHKKMMDQRIEMVKKRKQYNRNNVYKSDIISVSSDASKWSARDIFLKFIIPISTCPFITSEEKYFYLYLCIKYHKKFILLTDNAYFNAIRFHNEDNNRNVYEKLTNNYTSNSQLVRSNWLQGNLNATSSFIHYCSSKLLTVMLEVINKKYDMNNQINFMVHSDDSVYDILILKKNEDYIMSKYTGTFIYSLLQWSTTKHCITINTKKTYMSNFYKEFLSTLIIGNELFYFYLSDVLPISSDVTYDSPLDDLASYSGYINNAYLHACPYKIIESTILLVNHLTLSTYNLNISSKSTPYNDIFNDDSTFYDVPIQILPRYKLPIDLGGLVPFYCGDAFKIMNRISGVLFKNHTSNQDKMYHDLFNIDLIKKYLDAELDKSFINYIKMCVLCTNSEMMLHNPEDPFDLSDKDLSRQSIIDVLPHINPKPNKVTYSSKIFKSNENYYRLKSCINPIWSICNPEGHDNIQDKIISNYSDKKFVDSLIFQKPQVQFARRIIHSNAKIYRYSLEDTNNLYSIQDIYDRIKNESLNVNLEPAMILNYINLYLFTDQNVSSAIHLYYHKKEWQRISRNELNYKVTSQTNIYPKEFGLYSITTLIRDLIIENSPIDIDKIDKKAETLIDISEKLLNPLKDNIKIYEYPEDIDEPFKDYVNFKYNGYEKLTDILIKKQEIDNDYNMRIYNIKTLFLSLMVKYYNDMKRRLENEENIKIKYHSPRTILLSVNNYMKREIASSKLNLTTKRINKIDEYMLDKFGLYTDPNCYVKYKLDHRVTIIHDRLKYFIDKESVINDEINFLSVVKSRCPYFFEENRYKLSTNNRTWNNIMQNYKNPNNLNKCLFLYSNNYIKKNDIINTLVNSTYIQNYWSRPHSSNYKGAQATYHLSGCFMNIQSMDVGNNKKININFYKPNPQYRLRVNYNNIKSRLLDKIRMDFRDDIHDAFVMSHKNANNNAVYINGPRLTMQFDPKFKLLCNINDLYYNDLRVNVEHDNETDRLLYKLTIKAYTDITFYIKEKYTMDINKIYEFLTEHRGQDYYTLLYRDLDIYKKLPDTIGHEYKYLEADYISDLLDSISNYEVNSISDKLLIKSTKLYGIVNTLEDKIKLIKEKKEIEKSIIEKMEETLYKLSSVYLPYILHNDSISGNLEANIDLSLASNLVSKISISPDYHKEVINTIPLNETNPFPILINKCFHIGGSSLNRLFLSIYYIIKYYYNHEVTDEDVFD</sequence>
<dbReference type="EC" id="2.7.7.48" evidence="1"/>
<dbReference type="EMBL" id="BK059263">
    <property type="protein sequence ID" value="DAZ87272.1"/>
    <property type="molecule type" value="Viral_cRNA"/>
</dbReference>
<evidence type="ECO:0000256" key="3">
    <source>
        <dbReference type="ARBA" id="ARBA00022679"/>
    </source>
</evidence>
<keyword evidence="9" id="KW-1185">Reference proteome</keyword>
<evidence type="ECO:0000256" key="1">
    <source>
        <dbReference type="ARBA" id="ARBA00012494"/>
    </source>
</evidence>
<accession>A0AA48SEQ9</accession>
<feature type="domain" description="RdRp catalytic" evidence="7">
    <location>
        <begin position="1107"/>
        <end position="1288"/>
    </location>
</feature>
<dbReference type="GO" id="GO:0006351">
    <property type="term" value="P:DNA-templated transcription"/>
    <property type="evidence" value="ECO:0007669"/>
    <property type="project" value="InterPro"/>
</dbReference>
<dbReference type="InterPro" id="IPR007099">
    <property type="entry name" value="RNA-dir_pol_NSvirus"/>
</dbReference>